<dbReference type="InParanoid" id="A0A251ULY6"/>
<proteinExistence type="predicted"/>
<accession>A0A251ULY6</accession>
<sequence>MTHFLFYTFGCSMHFLYQKHYVNIFALSIHISSSPNNGSAVGCNAPPIMFWVLLGFLTLCYHPFEG</sequence>
<gene>
    <name evidence="1" type="ORF">HannXRQ_Chr06g0181161</name>
</gene>
<dbReference type="AlphaFoldDB" id="A0A251ULY6"/>
<dbReference type="Proteomes" id="UP000215914">
    <property type="component" value="Chromosome 6"/>
</dbReference>
<evidence type="ECO:0000313" key="2">
    <source>
        <dbReference type="Proteomes" id="UP000215914"/>
    </source>
</evidence>
<protein>
    <submittedName>
        <fullName evidence="1">Uncharacterized protein</fullName>
    </submittedName>
</protein>
<keyword evidence="2" id="KW-1185">Reference proteome</keyword>
<reference evidence="2" key="1">
    <citation type="journal article" date="2017" name="Nature">
        <title>The sunflower genome provides insights into oil metabolism, flowering and Asterid evolution.</title>
        <authorList>
            <person name="Badouin H."/>
            <person name="Gouzy J."/>
            <person name="Grassa C.J."/>
            <person name="Murat F."/>
            <person name="Staton S.E."/>
            <person name="Cottret L."/>
            <person name="Lelandais-Briere C."/>
            <person name="Owens G.L."/>
            <person name="Carrere S."/>
            <person name="Mayjonade B."/>
            <person name="Legrand L."/>
            <person name="Gill N."/>
            <person name="Kane N.C."/>
            <person name="Bowers J.E."/>
            <person name="Hubner S."/>
            <person name="Bellec A."/>
            <person name="Berard A."/>
            <person name="Berges H."/>
            <person name="Blanchet N."/>
            <person name="Boniface M.C."/>
            <person name="Brunel D."/>
            <person name="Catrice O."/>
            <person name="Chaidir N."/>
            <person name="Claudel C."/>
            <person name="Donnadieu C."/>
            <person name="Faraut T."/>
            <person name="Fievet G."/>
            <person name="Helmstetter N."/>
            <person name="King M."/>
            <person name="Knapp S.J."/>
            <person name="Lai Z."/>
            <person name="Le Paslier M.C."/>
            <person name="Lippi Y."/>
            <person name="Lorenzon L."/>
            <person name="Mandel J.R."/>
            <person name="Marage G."/>
            <person name="Marchand G."/>
            <person name="Marquand E."/>
            <person name="Bret-Mestries E."/>
            <person name="Morien E."/>
            <person name="Nambeesan S."/>
            <person name="Nguyen T."/>
            <person name="Pegot-Espagnet P."/>
            <person name="Pouilly N."/>
            <person name="Raftis F."/>
            <person name="Sallet E."/>
            <person name="Schiex T."/>
            <person name="Thomas J."/>
            <person name="Vandecasteele C."/>
            <person name="Vares D."/>
            <person name="Vear F."/>
            <person name="Vautrin S."/>
            <person name="Crespi M."/>
            <person name="Mangin B."/>
            <person name="Burke J.M."/>
            <person name="Salse J."/>
            <person name="Munos S."/>
            <person name="Vincourt P."/>
            <person name="Rieseberg L.H."/>
            <person name="Langlade N.B."/>
        </authorList>
    </citation>
    <scope>NUCLEOTIDE SEQUENCE [LARGE SCALE GENOMIC DNA]</scope>
    <source>
        <strain evidence="2">cv. SF193</strain>
    </source>
</reference>
<dbReference type="EMBL" id="CM007895">
    <property type="protein sequence ID" value="OTG23321.1"/>
    <property type="molecule type" value="Genomic_DNA"/>
</dbReference>
<organism evidence="1 2">
    <name type="scientific">Helianthus annuus</name>
    <name type="common">Common sunflower</name>
    <dbReference type="NCBI Taxonomy" id="4232"/>
    <lineage>
        <taxon>Eukaryota</taxon>
        <taxon>Viridiplantae</taxon>
        <taxon>Streptophyta</taxon>
        <taxon>Embryophyta</taxon>
        <taxon>Tracheophyta</taxon>
        <taxon>Spermatophyta</taxon>
        <taxon>Magnoliopsida</taxon>
        <taxon>eudicotyledons</taxon>
        <taxon>Gunneridae</taxon>
        <taxon>Pentapetalae</taxon>
        <taxon>asterids</taxon>
        <taxon>campanulids</taxon>
        <taxon>Asterales</taxon>
        <taxon>Asteraceae</taxon>
        <taxon>Asteroideae</taxon>
        <taxon>Heliantheae alliance</taxon>
        <taxon>Heliantheae</taxon>
        <taxon>Helianthus</taxon>
    </lineage>
</organism>
<evidence type="ECO:0000313" key="1">
    <source>
        <dbReference type="EMBL" id="OTG23321.1"/>
    </source>
</evidence>
<name>A0A251ULY6_HELAN</name>